<feature type="compositionally biased region" description="Polar residues" evidence="1">
    <location>
        <begin position="12"/>
        <end position="27"/>
    </location>
</feature>
<dbReference type="AlphaFoldDB" id="A0A197JGZ1"/>
<gene>
    <name evidence="3" type="ORF">K457DRAFT_24315</name>
</gene>
<feature type="compositionally biased region" description="Low complexity" evidence="1">
    <location>
        <begin position="81"/>
        <end position="95"/>
    </location>
</feature>
<feature type="compositionally biased region" description="Low complexity" evidence="1">
    <location>
        <begin position="32"/>
        <end position="41"/>
    </location>
</feature>
<keyword evidence="4" id="KW-1185">Reference proteome</keyword>
<dbReference type="EMBL" id="KV442098">
    <property type="protein sequence ID" value="OAQ24263.1"/>
    <property type="molecule type" value="Genomic_DNA"/>
</dbReference>
<dbReference type="Proteomes" id="UP000078512">
    <property type="component" value="Unassembled WGS sequence"/>
</dbReference>
<feature type="compositionally biased region" description="Polar residues" evidence="1">
    <location>
        <begin position="196"/>
        <end position="211"/>
    </location>
</feature>
<protein>
    <submittedName>
        <fullName evidence="3">Uncharacterized protein</fullName>
    </submittedName>
</protein>
<dbReference type="OrthoDB" id="2384767at2759"/>
<name>A0A197JGZ1_9FUNG</name>
<keyword evidence="2" id="KW-1133">Transmembrane helix</keyword>
<feature type="compositionally biased region" description="Low complexity" evidence="1">
    <location>
        <begin position="261"/>
        <end position="270"/>
    </location>
</feature>
<keyword evidence="2" id="KW-0472">Membrane</keyword>
<feature type="compositionally biased region" description="Pro residues" evidence="1">
    <location>
        <begin position="123"/>
        <end position="137"/>
    </location>
</feature>
<accession>A0A197JGZ1</accession>
<sequence>MGAKKIHPTDPQWDNNTEQEIFGNQSPFAADSPSSNNSNNILPPPQQQEDEQYPPAGSSSSNYIHDLPAPPTDQPFIFPHYPTQQPYNSPYSQQPRPNNKGSLKDVQVPEDAPPMYTKEPTSMTPPPTLLSIPPPNATAPSSPSSATASAPPSAHPYSQPQVQPHPPQESLPRVLPVQTRQAPYHHPKSPVLRSPFESSTEQTPLSPQVYSPTAPISPRQDRPPPPAPQATPTSYGAIRSHPQGHSRSPLSSRPRTPPPAGNSDSESNSGSEDEEERIAAGERHRRRRKAIKKHLSGCTCNKICWFLIILVLLSFWTSPIEKTVKDPCTLMAERRLEPDIETYSLGGVSSKNLISLDIMEHILGDITIVEADNWSQEVIAVRVNKTFSHPDLDDIIDFKIKFDPSYNNAALLADLSATDPAERERGAKIMKNHCARIDIEFVFPKYSDSIKRLVVRTQKGDIRIRTEGPTIIFKELHLETLVGDVFFEAGTVQTSTTIKTGRGKVQGTIRTLEKVEVSTAMGDIALVVDARPGLHGTDNGKFNITLQSAKSSIDLGLSEKYTGLFSLESGIGKPTFGLSSNYTDTIQIIKSTATLLSGWVWDGYSDRPRSLPSVSATAPNGLVHVQVLDKHKKTK</sequence>
<organism evidence="3 4">
    <name type="scientific">Linnemannia elongata AG-77</name>
    <dbReference type="NCBI Taxonomy" id="1314771"/>
    <lineage>
        <taxon>Eukaryota</taxon>
        <taxon>Fungi</taxon>
        <taxon>Fungi incertae sedis</taxon>
        <taxon>Mucoromycota</taxon>
        <taxon>Mortierellomycotina</taxon>
        <taxon>Mortierellomycetes</taxon>
        <taxon>Mortierellales</taxon>
        <taxon>Mortierellaceae</taxon>
        <taxon>Linnemannia</taxon>
    </lineage>
</organism>
<evidence type="ECO:0000256" key="2">
    <source>
        <dbReference type="SAM" id="Phobius"/>
    </source>
</evidence>
<keyword evidence="2" id="KW-0812">Transmembrane</keyword>
<evidence type="ECO:0000256" key="1">
    <source>
        <dbReference type="SAM" id="MobiDB-lite"/>
    </source>
</evidence>
<reference evidence="3 4" key="1">
    <citation type="submission" date="2016-05" db="EMBL/GenBank/DDBJ databases">
        <title>Genome sequencing reveals origins of a unique bacterial endosymbiosis in the earliest lineages of terrestrial Fungi.</title>
        <authorList>
            <consortium name="DOE Joint Genome Institute"/>
            <person name="Uehling J."/>
            <person name="Gryganskyi A."/>
            <person name="Hameed K."/>
            <person name="Tschaplinski T."/>
            <person name="Misztal P."/>
            <person name="Wu S."/>
            <person name="Desiro A."/>
            <person name="Vande Pol N."/>
            <person name="Du Z.-Y."/>
            <person name="Zienkiewicz A."/>
            <person name="Zienkiewicz K."/>
            <person name="Morin E."/>
            <person name="Tisserant E."/>
            <person name="Splivallo R."/>
            <person name="Hainaut M."/>
            <person name="Henrissat B."/>
            <person name="Ohm R."/>
            <person name="Kuo A."/>
            <person name="Yan J."/>
            <person name="Lipzen A."/>
            <person name="Nolan M."/>
            <person name="Labutti K."/>
            <person name="Barry K."/>
            <person name="Goldstein A."/>
            <person name="Labbe J."/>
            <person name="Schadt C."/>
            <person name="Tuskan G."/>
            <person name="Grigoriev I."/>
            <person name="Martin F."/>
            <person name="Vilgalys R."/>
            <person name="Bonito G."/>
        </authorList>
    </citation>
    <scope>NUCLEOTIDE SEQUENCE [LARGE SCALE GENOMIC DNA]</scope>
    <source>
        <strain evidence="3 4">AG-77</strain>
    </source>
</reference>
<feature type="transmembrane region" description="Helical" evidence="2">
    <location>
        <begin position="295"/>
        <end position="316"/>
    </location>
</feature>
<evidence type="ECO:0000313" key="3">
    <source>
        <dbReference type="EMBL" id="OAQ24263.1"/>
    </source>
</evidence>
<evidence type="ECO:0000313" key="4">
    <source>
        <dbReference type="Proteomes" id="UP000078512"/>
    </source>
</evidence>
<feature type="compositionally biased region" description="Low complexity" evidence="1">
    <location>
        <begin position="138"/>
        <end position="152"/>
    </location>
</feature>
<proteinExistence type="predicted"/>
<feature type="region of interest" description="Disordered" evidence="1">
    <location>
        <begin position="1"/>
        <end position="285"/>
    </location>
</feature>